<reference evidence="7" key="1">
    <citation type="submission" date="2023-01" db="EMBL/GenBank/DDBJ databases">
        <title>Genome assembly of the deep-sea coral Lophelia pertusa.</title>
        <authorList>
            <person name="Herrera S."/>
            <person name="Cordes E."/>
        </authorList>
    </citation>
    <scope>NUCLEOTIDE SEQUENCE</scope>
    <source>
        <strain evidence="7">USNM1676648</strain>
        <tissue evidence="7">Polyp</tissue>
    </source>
</reference>
<feature type="transmembrane region" description="Helical" evidence="6">
    <location>
        <begin position="43"/>
        <end position="60"/>
    </location>
</feature>
<dbReference type="Proteomes" id="UP001163046">
    <property type="component" value="Unassembled WGS sequence"/>
</dbReference>
<comment type="similarity">
    <text evidence="2 6">Belongs to the XK family.</text>
</comment>
<dbReference type="EMBL" id="MU826520">
    <property type="protein sequence ID" value="KAJ7375729.1"/>
    <property type="molecule type" value="Genomic_DNA"/>
</dbReference>
<dbReference type="GO" id="GO:0005886">
    <property type="term" value="C:plasma membrane"/>
    <property type="evidence" value="ECO:0007669"/>
    <property type="project" value="UniProtKB-ARBA"/>
</dbReference>
<evidence type="ECO:0000256" key="1">
    <source>
        <dbReference type="ARBA" id="ARBA00004141"/>
    </source>
</evidence>
<comment type="subcellular location">
    <subcellularLocation>
        <location evidence="1 6">Membrane</location>
        <topology evidence="1 6">Multi-pass membrane protein</topology>
    </subcellularLocation>
</comment>
<dbReference type="Pfam" id="PF09815">
    <property type="entry name" value="XK-related"/>
    <property type="match status" value="1"/>
</dbReference>
<comment type="caution">
    <text evidence="7">The sequence shown here is derived from an EMBL/GenBank/DDBJ whole genome shotgun (WGS) entry which is preliminary data.</text>
</comment>
<sequence>MNEGQGCVMTNYCCRLYRYIADERPDIAEEDGDTKLWKERAKCSRFSLLYPLFAALLFLADVGMDCEIAATHFKRGDRKWAAYTLGVVVFSLVFTDSLSAIFYLEDQRDSFKTEWLTRNNLQIFKTVRVIRGIQQQQPDNKQRYCLYISMLHDLSITGVVEAFTEEAPQ</sequence>
<evidence type="ECO:0000256" key="5">
    <source>
        <dbReference type="ARBA" id="ARBA00023136"/>
    </source>
</evidence>
<accession>A0A9W9Z8Z3</accession>
<gene>
    <name evidence="7" type="primary">XKR6_2</name>
    <name evidence="7" type="ORF">OS493_039262</name>
</gene>
<name>A0A9W9Z8Z3_9CNID</name>
<evidence type="ECO:0000256" key="4">
    <source>
        <dbReference type="ARBA" id="ARBA00022989"/>
    </source>
</evidence>
<dbReference type="AlphaFoldDB" id="A0A9W9Z8Z3"/>
<evidence type="ECO:0000256" key="6">
    <source>
        <dbReference type="RuleBase" id="RU910716"/>
    </source>
</evidence>
<feature type="transmembrane region" description="Helical" evidence="6">
    <location>
        <begin position="80"/>
        <end position="104"/>
    </location>
</feature>
<keyword evidence="8" id="KW-1185">Reference proteome</keyword>
<evidence type="ECO:0000256" key="3">
    <source>
        <dbReference type="ARBA" id="ARBA00022692"/>
    </source>
</evidence>
<dbReference type="OrthoDB" id="6136301at2759"/>
<proteinExistence type="inferred from homology"/>
<evidence type="ECO:0000256" key="2">
    <source>
        <dbReference type="ARBA" id="ARBA00008789"/>
    </source>
</evidence>
<evidence type="ECO:0000313" key="8">
    <source>
        <dbReference type="Proteomes" id="UP001163046"/>
    </source>
</evidence>
<feature type="non-terminal residue" evidence="7">
    <location>
        <position position="1"/>
    </location>
</feature>
<comment type="caution">
    <text evidence="6">Lacks conserved residue(s) required for the propagation of feature annotation.</text>
</comment>
<keyword evidence="3 6" id="KW-0812">Transmembrane</keyword>
<protein>
    <recommendedName>
        <fullName evidence="6">XK-related protein</fullName>
    </recommendedName>
</protein>
<organism evidence="7 8">
    <name type="scientific">Desmophyllum pertusum</name>
    <dbReference type="NCBI Taxonomy" id="174260"/>
    <lineage>
        <taxon>Eukaryota</taxon>
        <taxon>Metazoa</taxon>
        <taxon>Cnidaria</taxon>
        <taxon>Anthozoa</taxon>
        <taxon>Hexacorallia</taxon>
        <taxon>Scleractinia</taxon>
        <taxon>Caryophylliina</taxon>
        <taxon>Caryophylliidae</taxon>
        <taxon>Desmophyllum</taxon>
    </lineage>
</organism>
<keyword evidence="4 6" id="KW-1133">Transmembrane helix</keyword>
<dbReference type="InterPro" id="IPR018629">
    <property type="entry name" value="XK-rel"/>
</dbReference>
<evidence type="ECO:0000313" key="7">
    <source>
        <dbReference type="EMBL" id="KAJ7375729.1"/>
    </source>
</evidence>
<keyword evidence="5 6" id="KW-0472">Membrane</keyword>